<protein>
    <recommendedName>
        <fullName evidence="4">DUF1570 domain-containing protein</fullName>
    </recommendedName>
</protein>
<keyword evidence="1" id="KW-0732">Signal</keyword>
<dbReference type="AlphaFoldDB" id="A0A3M9MFS5"/>
<feature type="signal peptide" evidence="1">
    <location>
        <begin position="1"/>
        <end position="35"/>
    </location>
</feature>
<gene>
    <name evidence="2" type="ORF">EFY87_05490</name>
</gene>
<keyword evidence="3" id="KW-1185">Reference proteome</keyword>
<comment type="caution">
    <text evidence="2">The sequence shown here is derived from an EMBL/GenBank/DDBJ whole genome shotgun (WGS) entry which is preliminary data.</text>
</comment>
<sequence length="287" mass="29690">MSAPLCQPVSRRTACLLGMTAAAALLGGCSRRADAARPTSSAASTAGQAWPGARTLHSGNLLVEGTAPQERLQAVLAAAPTAIARVRRIWGESVLRGRVVIDVPGDDASFRARGGSVEGGTQIAATTTPDGRVVLAPVLFTEVTPAGRVVVLTHELTHLALHQAGLTGVARWIIEGSAEFTAYRSSGLPLAQLAPSVASAVRAGRPPAGPPGDAVFAADPAAAYQQAYAWCRFLAGRFGIPRFVSFVRTADAHRPVAFTTTFGVAAATLRTPYADYLRAELAVPSTS</sequence>
<name>A0A3M9MFS5_9MICO</name>
<evidence type="ECO:0008006" key="4">
    <source>
        <dbReference type="Google" id="ProtNLM"/>
    </source>
</evidence>
<dbReference type="RefSeq" id="WP_123270448.1">
    <property type="nucleotide sequence ID" value="NZ_RJJQ01000003.1"/>
</dbReference>
<dbReference type="EMBL" id="RJJQ01000003">
    <property type="protein sequence ID" value="RNI24409.1"/>
    <property type="molecule type" value="Genomic_DNA"/>
</dbReference>
<reference evidence="2 3" key="1">
    <citation type="submission" date="2018-11" db="EMBL/GenBank/DDBJ databases">
        <title>Draft genome of Simplicispira Flexivirga sp. BO-16.</title>
        <authorList>
            <person name="Im W.T."/>
        </authorList>
    </citation>
    <scope>NUCLEOTIDE SEQUENCE [LARGE SCALE GENOMIC DNA]</scope>
    <source>
        <strain evidence="2 3">BO-16</strain>
    </source>
</reference>
<organism evidence="2 3">
    <name type="scientific">Flexivirga caeni</name>
    <dbReference type="NCBI Taxonomy" id="2294115"/>
    <lineage>
        <taxon>Bacteria</taxon>
        <taxon>Bacillati</taxon>
        <taxon>Actinomycetota</taxon>
        <taxon>Actinomycetes</taxon>
        <taxon>Micrococcales</taxon>
        <taxon>Dermacoccaceae</taxon>
        <taxon>Flexivirga</taxon>
    </lineage>
</organism>
<accession>A0A3M9MFS5</accession>
<evidence type="ECO:0000313" key="2">
    <source>
        <dbReference type="EMBL" id="RNI24409.1"/>
    </source>
</evidence>
<evidence type="ECO:0000256" key="1">
    <source>
        <dbReference type="SAM" id="SignalP"/>
    </source>
</evidence>
<feature type="chain" id="PRO_5018287201" description="DUF1570 domain-containing protein" evidence="1">
    <location>
        <begin position="36"/>
        <end position="287"/>
    </location>
</feature>
<proteinExistence type="predicted"/>
<dbReference type="Proteomes" id="UP000271678">
    <property type="component" value="Unassembled WGS sequence"/>
</dbReference>
<dbReference type="OrthoDB" id="5242307at2"/>
<evidence type="ECO:0000313" key="3">
    <source>
        <dbReference type="Proteomes" id="UP000271678"/>
    </source>
</evidence>